<organism evidence="2 3">
    <name type="scientific">Chryseolinea lacunae</name>
    <dbReference type="NCBI Taxonomy" id="2801331"/>
    <lineage>
        <taxon>Bacteria</taxon>
        <taxon>Pseudomonadati</taxon>
        <taxon>Bacteroidota</taxon>
        <taxon>Cytophagia</taxon>
        <taxon>Cytophagales</taxon>
        <taxon>Fulvivirgaceae</taxon>
        <taxon>Chryseolinea</taxon>
    </lineage>
</organism>
<keyword evidence="1" id="KW-1133">Transmembrane helix</keyword>
<accession>A0ABS1KSD0</accession>
<reference evidence="2 3" key="1">
    <citation type="submission" date="2021-01" db="EMBL/GenBank/DDBJ databases">
        <title>Chryseolinea sp. Jin1 Genome sequencing and assembly.</title>
        <authorList>
            <person name="Kim I."/>
        </authorList>
    </citation>
    <scope>NUCLEOTIDE SEQUENCE [LARGE SCALE GENOMIC DNA]</scope>
    <source>
        <strain evidence="2 3">Jin1</strain>
    </source>
</reference>
<name>A0ABS1KSD0_9BACT</name>
<feature type="transmembrane region" description="Helical" evidence="1">
    <location>
        <begin position="21"/>
        <end position="37"/>
    </location>
</feature>
<dbReference type="EMBL" id="JAERRB010000002">
    <property type="protein sequence ID" value="MBL0741201.1"/>
    <property type="molecule type" value="Genomic_DNA"/>
</dbReference>
<sequence>MTKQIMKSPRLKRVTSLGLPVYAVLMLLLGILCFFPIDKFRLIPEKEVADFYDVVLGQIIYDKFYDQNLSVFKATLDSSYSKFRRGEITEEEFERSLQYYRELRMNLLPKATISFYDKIGVYERGNMKRDDKEETKAILAKDTLFQRDFSKATLHMLDSLFVPCGKKASEFNVHFMNVVEDKRTTHWFGDGGTLCLSKPVFNASGDKAILYCERVVSGKNGVGLFAFVEFRDEQWKVFRYKLIWQS</sequence>
<dbReference type="Proteomes" id="UP000613030">
    <property type="component" value="Unassembled WGS sequence"/>
</dbReference>
<protein>
    <submittedName>
        <fullName evidence="2">Uncharacterized protein</fullName>
    </submittedName>
</protein>
<evidence type="ECO:0000313" key="3">
    <source>
        <dbReference type="Proteomes" id="UP000613030"/>
    </source>
</evidence>
<keyword evidence="1" id="KW-0812">Transmembrane</keyword>
<keyword evidence="1" id="KW-0472">Membrane</keyword>
<evidence type="ECO:0000313" key="2">
    <source>
        <dbReference type="EMBL" id="MBL0741201.1"/>
    </source>
</evidence>
<proteinExistence type="predicted"/>
<keyword evidence="3" id="KW-1185">Reference proteome</keyword>
<evidence type="ECO:0000256" key="1">
    <source>
        <dbReference type="SAM" id="Phobius"/>
    </source>
</evidence>
<comment type="caution">
    <text evidence="2">The sequence shown here is derived from an EMBL/GenBank/DDBJ whole genome shotgun (WGS) entry which is preliminary data.</text>
</comment>
<gene>
    <name evidence="2" type="ORF">JI741_08215</name>
</gene>
<dbReference type="RefSeq" id="WP_202008558.1">
    <property type="nucleotide sequence ID" value="NZ_JAERRB010000002.1"/>
</dbReference>